<dbReference type="Proteomes" id="UP001356427">
    <property type="component" value="Unassembled WGS sequence"/>
</dbReference>
<name>A0AAN8LZB5_9TELE</name>
<reference evidence="1 2" key="1">
    <citation type="submission" date="2021-04" db="EMBL/GenBank/DDBJ databases">
        <authorList>
            <person name="De Guttry C."/>
            <person name="Zahm M."/>
            <person name="Klopp C."/>
            <person name="Cabau C."/>
            <person name="Louis A."/>
            <person name="Berthelot C."/>
            <person name="Parey E."/>
            <person name="Roest Crollius H."/>
            <person name="Montfort J."/>
            <person name="Robinson-Rechavi M."/>
            <person name="Bucao C."/>
            <person name="Bouchez O."/>
            <person name="Gislard M."/>
            <person name="Lluch J."/>
            <person name="Milhes M."/>
            <person name="Lampietro C."/>
            <person name="Lopez Roques C."/>
            <person name="Donnadieu C."/>
            <person name="Braasch I."/>
            <person name="Desvignes T."/>
            <person name="Postlethwait J."/>
            <person name="Bobe J."/>
            <person name="Wedekind C."/>
            <person name="Guiguen Y."/>
        </authorList>
    </citation>
    <scope>NUCLEOTIDE SEQUENCE [LARGE SCALE GENOMIC DNA]</scope>
    <source>
        <strain evidence="1">Cs_M1</strain>
        <tissue evidence="1">Blood</tissue>
    </source>
</reference>
<gene>
    <name evidence="1" type="ORF">J4Q44_G00200670</name>
</gene>
<sequence>MDFETCTDDSLTINELSISKSDSTDHGSPFVIVDGLLPMELDRLLYFHNQTALLTVDTTYNLTLMAIKRSKTIVFTYIFIKMHCRKSQILEPEQLKSSATPHQTLTST</sequence>
<evidence type="ECO:0000313" key="2">
    <source>
        <dbReference type="Proteomes" id="UP001356427"/>
    </source>
</evidence>
<accession>A0AAN8LZB5</accession>
<dbReference type="AlphaFoldDB" id="A0AAN8LZB5"/>
<protein>
    <submittedName>
        <fullName evidence="1">Uncharacterized protein</fullName>
    </submittedName>
</protein>
<proteinExistence type="predicted"/>
<organism evidence="1 2">
    <name type="scientific">Coregonus suidteri</name>
    <dbReference type="NCBI Taxonomy" id="861788"/>
    <lineage>
        <taxon>Eukaryota</taxon>
        <taxon>Metazoa</taxon>
        <taxon>Chordata</taxon>
        <taxon>Craniata</taxon>
        <taxon>Vertebrata</taxon>
        <taxon>Euteleostomi</taxon>
        <taxon>Actinopterygii</taxon>
        <taxon>Neopterygii</taxon>
        <taxon>Teleostei</taxon>
        <taxon>Protacanthopterygii</taxon>
        <taxon>Salmoniformes</taxon>
        <taxon>Salmonidae</taxon>
        <taxon>Coregoninae</taxon>
        <taxon>Coregonus</taxon>
    </lineage>
</organism>
<keyword evidence="2" id="KW-1185">Reference proteome</keyword>
<dbReference type="EMBL" id="JAGTTL010000017">
    <property type="protein sequence ID" value="KAK6310186.1"/>
    <property type="molecule type" value="Genomic_DNA"/>
</dbReference>
<comment type="caution">
    <text evidence="1">The sequence shown here is derived from an EMBL/GenBank/DDBJ whole genome shotgun (WGS) entry which is preliminary data.</text>
</comment>
<evidence type="ECO:0000313" key="1">
    <source>
        <dbReference type="EMBL" id="KAK6310186.1"/>
    </source>
</evidence>